<dbReference type="EMBL" id="JPGN01000035">
    <property type="protein sequence ID" value="KFI19873.1"/>
    <property type="molecule type" value="Genomic_DNA"/>
</dbReference>
<dbReference type="GO" id="GO:0046872">
    <property type="term" value="F:metal ion binding"/>
    <property type="evidence" value="ECO:0007669"/>
    <property type="project" value="UniProtKB-KW"/>
</dbReference>
<name>A0A0E2Z2I7_9GAMM</name>
<evidence type="ECO:0000256" key="1">
    <source>
        <dbReference type="ARBA" id="ARBA00001946"/>
    </source>
</evidence>
<sequence>MLLDELRAKKETIAALGSQYGARHIRIFGSVARGEERPDSDVDFLVEFPRGYDLFAQRLPLTERLEALLQRRVEVIPEHELNRHLRDQILKEAVEL</sequence>
<evidence type="ECO:0000313" key="12">
    <source>
        <dbReference type="Proteomes" id="UP000028839"/>
    </source>
</evidence>
<evidence type="ECO:0000256" key="2">
    <source>
        <dbReference type="ARBA" id="ARBA00022649"/>
    </source>
</evidence>
<keyword evidence="3" id="KW-0808">Transferase</keyword>
<evidence type="ECO:0000259" key="10">
    <source>
        <dbReference type="Pfam" id="PF01909"/>
    </source>
</evidence>
<protein>
    <submittedName>
        <fullName evidence="11">DNA polymerase III subunit beta</fullName>
    </submittedName>
</protein>
<comment type="cofactor">
    <cofactor evidence="1">
        <name>Mg(2+)</name>
        <dbReference type="ChEBI" id="CHEBI:18420"/>
    </cofactor>
</comment>
<evidence type="ECO:0000313" key="11">
    <source>
        <dbReference type="EMBL" id="KFI19873.1"/>
    </source>
</evidence>
<evidence type="ECO:0000256" key="4">
    <source>
        <dbReference type="ARBA" id="ARBA00022695"/>
    </source>
</evidence>
<dbReference type="GO" id="GO:0016779">
    <property type="term" value="F:nucleotidyltransferase activity"/>
    <property type="evidence" value="ECO:0007669"/>
    <property type="project" value="UniProtKB-KW"/>
</dbReference>
<dbReference type="PANTHER" id="PTHR33571">
    <property type="entry name" value="SSL8005 PROTEIN"/>
    <property type="match status" value="1"/>
</dbReference>
<dbReference type="Gene3D" id="3.30.460.10">
    <property type="entry name" value="Beta Polymerase, domain 2"/>
    <property type="match status" value="1"/>
</dbReference>
<dbReference type="HOGENOM" id="CLU_130257_10_2_6"/>
<proteinExistence type="inferred from homology"/>
<keyword evidence="8" id="KW-0460">Magnesium</keyword>
<evidence type="ECO:0000256" key="6">
    <source>
        <dbReference type="ARBA" id="ARBA00022741"/>
    </source>
</evidence>
<dbReference type="SUPFAM" id="SSF81301">
    <property type="entry name" value="Nucleotidyltransferase"/>
    <property type="match status" value="1"/>
</dbReference>
<evidence type="ECO:0000256" key="8">
    <source>
        <dbReference type="ARBA" id="ARBA00022842"/>
    </source>
</evidence>
<dbReference type="PANTHER" id="PTHR33571:SF12">
    <property type="entry name" value="BSL3053 PROTEIN"/>
    <property type="match status" value="1"/>
</dbReference>
<dbReference type="InterPro" id="IPR043519">
    <property type="entry name" value="NT_sf"/>
</dbReference>
<dbReference type="Proteomes" id="UP000028839">
    <property type="component" value="Unassembled WGS sequence"/>
</dbReference>
<feature type="domain" description="Polymerase nucleotidyl transferase" evidence="10">
    <location>
        <begin position="14"/>
        <end position="94"/>
    </location>
</feature>
<evidence type="ECO:0000256" key="9">
    <source>
        <dbReference type="ARBA" id="ARBA00038276"/>
    </source>
</evidence>
<evidence type="ECO:0000256" key="7">
    <source>
        <dbReference type="ARBA" id="ARBA00022840"/>
    </source>
</evidence>
<comment type="similarity">
    <text evidence="9">Belongs to the MntA antitoxin family.</text>
</comment>
<keyword evidence="7" id="KW-0067">ATP-binding</keyword>
<dbReference type="AlphaFoldDB" id="A0A0E2Z2I7"/>
<accession>A0A0E2Z2I7</accession>
<dbReference type="InterPro" id="IPR052038">
    <property type="entry name" value="Type-VII_TA_antitoxin"/>
</dbReference>
<dbReference type="GO" id="GO:0005524">
    <property type="term" value="F:ATP binding"/>
    <property type="evidence" value="ECO:0007669"/>
    <property type="project" value="UniProtKB-KW"/>
</dbReference>
<reference evidence="11 12" key="1">
    <citation type="submission" date="2014-07" db="EMBL/GenBank/DDBJ databases">
        <title>Comparative analysis of Nitrosococcus oceani genome inventories of strains from Pacific and Atlantic gyres.</title>
        <authorList>
            <person name="Lim C.K."/>
            <person name="Wang L."/>
            <person name="Sayavedra-Soto L.A."/>
            <person name="Klotz M.G."/>
        </authorList>
    </citation>
    <scope>NUCLEOTIDE SEQUENCE [LARGE SCALE GENOMIC DNA]</scope>
    <source>
        <strain evidence="11 12">C-27</strain>
    </source>
</reference>
<dbReference type="OrthoDB" id="9809323at2"/>
<evidence type="ECO:0000256" key="3">
    <source>
        <dbReference type="ARBA" id="ARBA00022679"/>
    </source>
</evidence>
<evidence type="ECO:0000256" key="5">
    <source>
        <dbReference type="ARBA" id="ARBA00022723"/>
    </source>
</evidence>
<keyword evidence="2" id="KW-1277">Toxin-antitoxin system</keyword>
<dbReference type="Pfam" id="PF01909">
    <property type="entry name" value="NTP_transf_2"/>
    <property type="match status" value="1"/>
</dbReference>
<gene>
    <name evidence="11" type="ORF">IB75_06260</name>
</gene>
<dbReference type="CDD" id="cd05403">
    <property type="entry name" value="NT_KNTase_like"/>
    <property type="match status" value="1"/>
</dbReference>
<keyword evidence="6" id="KW-0547">Nucleotide-binding</keyword>
<keyword evidence="4" id="KW-0548">Nucleotidyltransferase</keyword>
<keyword evidence="5" id="KW-0479">Metal-binding</keyword>
<organism evidence="11 12">
    <name type="scientific">Nitrosococcus oceani C-27</name>
    <dbReference type="NCBI Taxonomy" id="314279"/>
    <lineage>
        <taxon>Bacteria</taxon>
        <taxon>Pseudomonadati</taxon>
        <taxon>Pseudomonadota</taxon>
        <taxon>Gammaproteobacteria</taxon>
        <taxon>Chromatiales</taxon>
        <taxon>Chromatiaceae</taxon>
        <taxon>Nitrosococcus</taxon>
    </lineage>
</organism>
<comment type="caution">
    <text evidence="11">The sequence shown here is derived from an EMBL/GenBank/DDBJ whole genome shotgun (WGS) entry which is preliminary data.</text>
</comment>
<dbReference type="InterPro" id="IPR002934">
    <property type="entry name" value="Polymerase_NTP_transf_dom"/>
</dbReference>